<evidence type="ECO:0000313" key="1">
    <source>
        <dbReference type="EMBL" id="CAB5384298.1"/>
    </source>
</evidence>
<accession>A0A915ZQV5</accession>
<gene>
    <name evidence="1" type="ORF">CHRIB12_LOCUS18797</name>
</gene>
<comment type="caution">
    <text evidence="1">The sequence shown here is derived from an EMBL/GenBank/DDBJ whole genome shotgun (WGS) entry which is preliminary data.</text>
</comment>
<evidence type="ECO:0000313" key="2">
    <source>
        <dbReference type="Proteomes" id="UP000684084"/>
    </source>
</evidence>
<dbReference type="Proteomes" id="UP000684084">
    <property type="component" value="Unassembled WGS sequence"/>
</dbReference>
<protein>
    <submittedName>
        <fullName evidence="1">Uncharacterized protein</fullName>
    </submittedName>
</protein>
<reference evidence="1" key="1">
    <citation type="submission" date="2020-05" db="EMBL/GenBank/DDBJ databases">
        <authorList>
            <person name="Rincon C."/>
            <person name="Sanders R I."/>
            <person name="Robbins C."/>
            <person name="Chaturvedi A."/>
        </authorList>
    </citation>
    <scope>NUCLEOTIDE SEQUENCE</scope>
    <source>
        <strain evidence="1">CHB12</strain>
    </source>
</reference>
<dbReference type="OrthoDB" id="2499658at2759"/>
<organism evidence="1 2">
    <name type="scientific">Rhizophagus irregularis</name>
    <dbReference type="NCBI Taxonomy" id="588596"/>
    <lineage>
        <taxon>Eukaryota</taxon>
        <taxon>Fungi</taxon>
        <taxon>Fungi incertae sedis</taxon>
        <taxon>Mucoromycota</taxon>
        <taxon>Glomeromycotina</taxon>
        <taxon>Glomeromycetes</taxon>
        <taxon>Glomerales</taxon>
        <taxon>Glomeraceae</taxon>
        <taxon>Rhizophagus</taxon>
    </lineage>
</organism>
<dbReference type="AlphaFoldDB" id="A0A915ZQV5"/>
<dbReference type="EMBL" id="CAGKOT010000051">
    <property type="protein sequence ID" value="CAB5384298.1"/>
    <property type="molecule type" value="Genomic_DNA"/>
</dbReference>
<name>A0A915ZQV5_9GLOM</name>
<sequence>MISVLNFDFDYMFRLANRFCNQKPEQSEMNWPIIELLTFWPEVHIINGRPRHPQSQGLVKIANDAMNVQTVRATGKSPYSFVFGQDPMCHFSILDDSHKQNIADEKALPDNFS</sequence>
<dbReference type="VEuPathDB" id="FungiDB:RhiirFUN_014701"/>
<proteinExistence type="predicted"/>